<evidence type="ECO:0000256" key="1">
    <source>
        <dbReference type="SAM" id="Phobius"/>
    </source>
</evidence>
<evidence type="ECO:0000313" key="3">
    <source>
        <dbReference type="EMBL" id="CAF1380861.1"/>
    </source>
</evidence>
<accession>A0A815JTC2</accession>
<dbReference type="Proteomes" id="UP000663852">
    <property type="component" value="Unassembled WGS sequence"/>
</dbReference>
<evidence type="ECO:0008006" key="6">
    <source>
        <dbReference type="Google" id="ProtNLM"/>
    </source>
</evidence>
<evidence type="ECO:0000313" key="2">
    <source>
        <dbReference type="EMBL" id="CAF1257235.1"/>
    </source>
</evidence>
<keyword evidence="1" id="KW-1133">Transmembrane helix</keyword>
<keyword evidence="1" id="KW-0472">Membrane</keyword>
<reference evidence="3" key="1">
    <citation type="submission" date="2021-02" db="EMBL/GenBank/DDBJ databases">
        <authorList>
            <person name="Nowell W R."/>
        </authorList>
    </citation>
    <scope>NUCLEOTIDE SEQUENCE</scope>
</reference>
<dbReference type="Gene3D" id="1.20.1070.10">
    <property type="entry name" value="Rhodopsin 7-helix transmembrane proteins"/>
    <property type="match status" value="1"/>
</dbReference>
<dbReference type="EMBL" id="CAJNOJ010000299">
    <property type="protein sequence ID" value="CAF1380861.1"/>
    <property type="molecule type" value="Genomic_DNA"/>
</dbReference>
<organism evidence="3 5">
    <name type="scientific">Adineta ricciae</name>
    <name type="common">Rotifer</name>
    <dbReference type="NCBI Taxonomy" id="249248"/>
    <lineage>
        <taxon>Eukaryota</taxon>
        <taxon>Metazoa</taxon>
        <taxon>Spiralia</taxon>
        <taxon>Gnathifera</taxon>
        <taxon>Rotifera</taxon>
        <taxon>Eurotatoria</taxon>
        <taxon>Bdelloidea</taxon>
        <taxon>Adinetida</taxon>
        <taxon>Adinetidae</taxon>
        <taxon>Adineta</taxon>
    </lineage>
</organism>
<evidence type="ECO:0000313" key="4">
    <source>
        <dbReference type="Proteomes" id="UP000663828"/>
    </source>
</evidence>
<keyword evidence="4" id="KW-1185">Reference proteome</keyword>
<gene>
    <name evidence="3" type="ORF">EDS130_LOCUS34916</name>
    <name evidence="2" type="ORF">XAT740_LOCUS26582</name>
</gene>
<sequence length="324" mass="37366">MDNTTTINTPSSLRIALMNLTTYTTICGGIFIFIVGNFGCMGNILVFRSQTYRRQACFIYLFWETIASLFILNCILLTRILESGFRISLMNASLTFCRIREFISLFMYQNENTLFLFATLDKILSAQRSITLRQWSNHVPLAYKIIIGNALVWLLMTGHRLILYTNVYGYCWSEEGSYRTFDTSLDVSLSAIASPLLVIVLAVLLRCTIRNVNQRRVILKIQGNLQETDSQLTIMLLLQSILAIINYVPYGVYILYSMFTKEWIKSPWRVAWEQLILAFIRLGSYVFAAGTFYVSMVSNPSFRREFLKIVRVQKGKIHPVYIKS</sequence>
<dbReference type="EMBL" id="CAJNOR010002168">
    <property type="protein sequence ID" value="CAF1257235.1"/>
    <property type="molecule type" value="Genomic_DNA"/>
</dbReference>
<feature type="transmembrane region" description="Helical" evidence="1">
    <location>
        <begin position="187"/>
        <end position="209"/>
    </location>
</feature>
<feature type="transmembrane region" description="Helical" evidence="1">
    <location>
        <begin position="230"/>
        <end position="255"/>
    </location>
</feature>
<proteinExistence type="predicted"/>
<protein>
    <recommendedName>
        <fullName evidence="6">G-protein coupled receptors family 1 profile domain-containing protein</fullName>
    </recommendedName>
</protein>
<dbReference type="SUPFAM" id="SSF81321">
    <property type="entry name" value="Family A G protein-coupled receptor-like"/>
    <property type="match status" value="1"/>
</dbReference>
<keyword evidence="1" id="KW-0812">Transmembrane</keyword>
<feature type="transmembrane region" description="Helical" evidence="1">
    <location>
        <begin position="20"/>
        <end position="46"/>
    </location>
</feature>
<dbReference type="Proteomes" id="UP000663828">
    <property type="component" value="Unassembled WGS sequence"/>
</dbReference>
<feature type="transmembrane region" description="Helical" evidence="1">
    <location>
        <begin position="58"/>
        <end position="81"/>
    </location>
</feature>
<comment type="caution">
    <text evidence="3">The sequence shown here is derived from an EMBL/GenBank/DDBJ whole genome shotgun (WGS) entry which is preliminary data.</text>
</comment>
<name>A0A815JTC2_ADIRI</name>
<feature type="transmembrane region" description="Helical" evidence="1">
    <location>
        <begin position="275"/>
        <end position="294"/>
    </location>
</feature>
<dbReference type="AlphaFoldDB" id="A0A815JTC2"/>
<feature type="transmembrane region" description="Helical" evidence="1">
    <location>
        <begin position="141"/>
        <end position="167"/>
    </location>
</feature>
<evidence type="ECO:0000313" key="5">
    <source>
        <dbReference type="Proteomes" id="UP000663852"/>
    </source>
</evidence>